<evidence type="ECO:0000313" key="1">
    <source>
        <dbReference type="EMBL" id="RDY04311.1"/>
    </source>
</evidence>
<evidence type="ECO:0000313" key="2">
    <source>
        <dbReference type="Proteomes" id="UP000257109"/>
    </source>
</evidence>
<name>A0A371HNC3_MUCPR</name>
<dbReference type="AlphaFoldDB" id="A0A371HNC3"/>
<reference evidence="1" key="1">
    <citation type="submission" date="2018-05" db="EMBL/GenBank/DDBJ databases">
        <title>Draft genome of Mucuna pruriens seed.</title>
        <authorList>
            <person name="Nnadi N.E."/>
            <person name="Vos R."/>
            <person name="Hasami M.H."/>
            <person name="Devisetty U.K."/>
            <person name="Aguiy J.C."/>
        </authorList>
    </citation>
    <scope>NUCLEOTIDE SEQUENCE [LARGE SCALE GENOMIC DNA]</scope>
    <source>
        <strain evidence="1">JCA_2017</strain>
    </source>
</reference>
<gene>
    <name evidence="1" type="primary">GIP</name>
    <name evidence="1" type="ORF">CR513_11987</name>
</gene>
<feature type="non-terminal residue" evidence="1">
    <location>
        <position position="1"/>
    </location>
</feature>
<keyword evidence="2" id="KW-1185">Reference proteome</keyword>
<accession>A0A371HNC3</accession>
<organism evidence="1 2">
    <name type="scientific">Mucuna pruriens</name>
    <name type="common">Velvet bean</name>
    <name type="synonym">Dolichos pruriens</name>
    <dbReference type="NCBI Taxonomy" id="157652"/>
    <lineage>
        <taxon>Eukaryota</taxon>
        <taxon>Viridiplantae</taxon>
        <taxon>Streptophyta</taxon>
        <taxon>Embryophyta</taxon>
        <taxon>Tracheophyta</taxon>
        <taxon>Spermatophyta</taxon>
        <taxon>Magnoliopsida</taxon>
        <taxon>eudicotyledons</taxon>
        <taxon>Gunneridae</taxon>
        <taxon>Pentapetalae</taxon>
        <taxon>rosids</taxon>
        <taxon>fabids</taxon>
        <taxon>Fabales</taxon>
        <taxon>Fabaceae</taxon>
        <taxon>Papilionoideae</taxon>
        <taxon>50 kb inversion clade</taxon>
        <taxon>NPAAA clade</taxon>
        <taxon>indigoferoid/millettioid clade</taxon>
        <taxon>Phaseoleae</taxon>
        <taxon>Mucuna</taxon>
    </lineage>
</organism>
<dbReference type="EMBL" id="QJKJ01002105">
    <property type="protein sequence ID" value="RDY04311.1"/>
    <property type="molecule type" value="Genomic_DNA"/>
</dbReference>
<dbReference type="CDD" id="cd09272">
    <property type="entry name" value="RNase_HI_RT_Ty1"/>
    <property type="match status" value="1"/>
</dbReference>
<comment type="caution">
    <text evidence="1">The sequence shown here is derived from an EMBL/GenBank/DDBJ whole genome shotgun (WGS) entry which is preliminary data.</text>
</comment>
<protein>
    <submittedName>
        <fullName evidence="1">Copia protein</fullName>
    </submittedName>
</protein>
<proteinExistence type="predicted"/>
<dbReference type="STRING" id="157652.A0A371HNC3"/>
<sequence>MTLHYDSQSTLHIEANLVIHEKEKYIKVDCHFVKDEAQYGNVIISYVQSTNQLADILTKALGHQRFVNRNLKLVDKIFFQLSDICSIQFSQGNL</sequence>
<dbReference type="OrthoDB" id="1991655at2759"/>
<dbReference type="Proteomes" id="UP000257109">
    <property type="component" value="Unassembled WGS sequence"/>
</dbReference>